<dbReference type="Proteomes" id="UP000293342">
    <property type="component" value="Unassembled WGS sequence"/>
</dbReference>
<evidence type="ECO:0000313" key="3">
    <source>
        <dbReference type="Proteomes" id="UP000293342"/>
    </source>
</evidence>
<protein>
    <recommendedName>
        <fullName evidence="1">VapC45 PIN like domain-containing protein</fullName>
    </recommendedName>
</protein>
<dbReference type="Pfam" id="PF18478">
    <property type="entry name" value="PIN_10"/>
    <property type="match status" value="1"/>
</dbReference>
<gene>
    <name evidence="2" type="ORF">E0H75_06395</name>
</gene>
<organism evidence="2 3">
    <name type="scientific">Kribbella capetownensis</name>
    <dbReference type="NCBI Taxonomy" id="1572659"/>
    <lineage>
        <taxon>Bacteria</taxon>
        <taxon>Bacillati</taxon>
        <taxon>Actinomycetota</taxon>
        <taxon>Actinomycetes</taxon>
        <taxon>Propionibacteriales</taxon>
        <taxon>Kribbellaceae</taxon>
        <taxon>Kribbella</taxon>
    </lineage>
</organism>
<comment type="caution">
    <text evidence="2">The sequence shown here is derived from an EMBL/GenBank/DDBJ whole genome shotgun (WGS) entry which is preliminary data.</text>
</comment>
<proteinExistence type="predicted"/>
<evidence type="ECO:0000313" key="2">
    <source>
        <dbReference type="EMBL" id="TCC53334.1"/>
    </source>
</evidence>
<dbReference type="InterPro" id="IPR041375">
    <property type="entry name" value="VapC45_PIN-like"/>
</dbReference>
<sequence length="102" mass="11760">MHLIAEFYPDDAADIADEEWIAEGCSRGWVLLTKDKKIRYRARELEALDRGNLFCLASGNLTLDQMAQRFIDAEAAIFRATDRNSVGFWHVLDRGRVTKMWP</sequence>
<dbReference type="AlphaFoldDB" id="A0A4R0K3N8"/>
<accession>A0A4R0K3N8</accession>
<reference evidence="2 3" key="1">
    <citation type="submission" date="2019-02" db="EMBL/GenBank/DDBJ databases">
        <title>Kribbella capetownensis sp. nov. and Kribbella speibonae sp. nov., isolated from soil.</title>
        <authorList>
            <person name="Curtis S.M."/>
            <person name="Norton I."/>
            <person name="Everest G.J."/>
            <person name="Meyers P.R."/>
        </authorList>
    </citation>
    <scope>NUCLEOTIDE SEQUENCE [LARGE SCALE GENOMIC DNA]</scope>
    <source>
        <strain evidence="2 3">YM53</strain>
    </source>
</reference>
<keyword evidence="3" id="KW-1185">Reference proteome</keyword>
<dbReference type="OrthoDB" id="462742at2"/>
<name>A0A4R0K3N8_9ACTN</name>
<dbReference type="EMBL" id="SJKD01000001">
    <property type="protein sequence ID" value="TCC53334.1"/>
    <property type="molecule type" value="Genomic_DNA"/>
</dbReference>
<evidence type="ECO:0000259" key="1">
    <source>
        <dbReference type="Pfam" id="PF18478"/>
    </source>
</evidence>
<feature type="domain" description="VapC45 PIN like" evidence="1">
    <location>
        <begin position="3"/>
        <end position="53"/>
    </location>
</feature>